<keyword evidence="2" id="KW-1185">Reference proteome</keyword>
<dbReference type="EnsemblMetazoa" id="OVOC7053.1">
    <property type="protein sequence ID" value="OVOC7053.1"/>
    <property type="gene ID" value="WBGene00243862"/>
</dbReference>
<dbReference type="AlphaFoldDB" id="A0A8R1Y193"/>
<organism evidence="1 2">
    <name type="scientific">Onchocerca volvulus</name>
    <dbReference type="NCBI Taxonomy" id="6282"/>
    <lineage>
        <taxon>Eukaryota</taxon>
        <taxon>Metazoa</taxon>
        <taxon>Ecdysozoa</taxon>
        <taxon>Nematoda</taxon>
        <taxon>Chromadorea</taxon>
        <taxon>Rhabditida</taxon>
        <taxon>Spirurina</taxon>
        <taxon>Spiruromorpha</taxon>
        <taxon>Filarioidea</taxon>
        <taxon>Onchocercidae</taxon>
        <taxon>Onchocerca</taxon>
    </lineage>
</organism>
<dbReference type="Proteomes" id="UP000024404">
    <property type="component" value="Unassembled WGS sequence"/>
</dbReference>
<sequence>MRKHDSLLDSDVTTFWPSINKANIMLTQCHARVIHQQYHNKSSFHHNDDRTVLDGEFWGSNNFCGR</sequence>
<name>A0A8R1Y193_ONCVO</name>
<accession>A0A8R1Y193</accession>
<reference evidence="1" key="2">
    <citation type="submission" date="2022-06" db="UniProtKB">
        <authorList>
            <consortium name="EnsemblMetazoa"/>
        </authorList>
    </citation>
    <scope>IDENTIFICATION</scope>
</reference>
<evidence type="ECO:0000313" key="1">
    <source>
        <dbReference type="EnsemblMetazoa" id="OVOC7053.1"/>
    </source>
</evidence>
<protein>
    <submittedName>
        <fullName evidence="1">Uncharacterized protein</fullName>
    </submittedName>
</protein>
<proteinExistence type="predicted"/>
<evidence type="ECO:0000313" key="2">
    <source>
        <dbReference type="Proteomes" id="UP000024404"/>
    </source>
</evidence>
<dbReference type="EMBL" id="CMVM020000187">
    <property type="status" value="NOT_ANNOTATED_CDS"/>
    <property type="molecule type" value="Genomic_DNA"/>
</dbReference>
<reference evidence="2" key="1">
    <citation type="submission" date="2013-10" db="EMBL/GenBank/DDBJ databases">
        <title>Genome sequencing of Onchocerca volvulus.</title>
        <authorList>
            <person name="Cotton J."/>
            <person name="Tsai J."/>
            <person name="Stanley E."/>
            <person name="Tracey A."/>
            <person name="Holroyd N."/>
            <person name="Lustigman S."/>
            <person name="Berriman M."/>
        </authorList>
    </citation>
    <scope>NUCLEOTIDE SEQUENCE</scope>
</reference>